<feature type="compositionally biased region" description="Low complexity" evidence="1">
    <location>
        <begin position="357"/>
        <end position="369"/>
    </location>
</feature>
<feature type="compositionally biased region" description="Acidic residues" evidence="1">
    <location>
        <begin position="332"/>
        <end position="356"/>
    </location>
</feature>
<keyword evidence="2" id="KW-0418">Kinase</keyword>
<evidence type="ECO:0000313" key="2">
    <source>
        <dbReference type="EMBL" id="ARR75017.1"/>
    </source>
</evidence>
<feature type="region of interest" description="Disordered" evidence="1">
    <location>
        <begin position="329"/>
        <end position="369"/>
    </location>
</feature>
<dbReference type="GO" id="GO:0035556">
    <property type="term" value="P:intracellular signal transduction"/>
    <property type="evidence" value="ECO:0007669"/>
    <property type="project" value="TreeGrafter"/>
</dbReference>
<proteinExistence type="predicted"/>
<name>A0A1X9VNX3_9VIRU</name>
<dbReference type="InterPro" id="IPR011009">
    <property type="entry name" value="Kinase-like_dom_sf"/>
</dbReference>
<sequence length="469" mass="53409">MALGYKEKVDFLSSLRQRIKRKKIIFDESRKNFGFEKMKELISVKNTSEIKGYPFECYNKDSFKYALKIVPSEKKFNKDSNPSKLEILVLKKLTQDLVENNVSPHITYYLTNLKIPNRCTALKCIDLKRLEAEDRIHRNSHVLVSEYIEGGCLDDWVYSRNESSNEPSSLEWKCIVFQVLYTLFVMENKYRLNHNDTHYGNILMDTKIKAGGYFVYRLISKDGTITTYYTKNGGFIPKMWDFEFAMVYSDKIQDTFPNKFVIGDLQYDSGCHKTIEEYESDSESDYTVPVQFSEYYDAHYFLCSLLDLVISRPLFDWIMSIYPECVIPPSESDSDSDSDSESESDSDSDSESESESVLESSLGGSSVHSASVSISDDKIEEIMTNLNLSDGSVSDGSVSEGSVSVSSSSGDSSVGSRCVKQGRLVNGRTSNMGIPTTIELLRNGFFDELKNVPEDYQESESVIFEYRII</sequence>
<feature type="compositionally biased region" description="Low complexity" evidence="1">
    <location>
        <begin position="390"/>
        <end position="416"/>
    </location>
</feature>
<dbReference type="EMBL" id="KY565527">
    <property type="protein sequence ID" value="ARR75017.1"/>
    <property type="molecule type" value="Genomic_DNA"/>
</dbReference>
<accession>A0A1X9VNX3</accession>
<dbReference type="PANTHER" id="PTHR24419">
    <property type="entry name" value="INTERLEUKIN-1 RECEPTOR-ASSOCIATED KINASE"/>
    <property type="match status" value="1"/>
</dbReference>
<evidence type="ECO:0000256" key="1">
    <source>
        <dbReference type="SAM" id="MobiDB-lite"/>
    </source>
</evidence>
<reference evidence="2" key="1">
    <citation type="journal article" date="2017" name="ISME J.">
        <title>Genomic exploration of individual giant ocean viruses.</title>
        <authorList>
            <person name="Wilson W.H."/>
            <person name="Gilg I.C."/>
            <person name="Moniruzzaman M."/>
            <person name="Field E.K."/>
            <person name="Koren S."/>
            <person name="LeCleir G.R."/>
            <person name="Martinez Martinez J."/>
            <person name="Poulton N.J."/>
            <person name="Swan B.K."/>
            <person name="Stepanauskas R."/>
            <person name="Wilhelm S.W."/>
        </authorList>
    </citation>
    <scope>NUCLEOTIDE SEQUENCE</scope>
</reference>
<keyword evidence="2" id="KW-0723">Serine/threonine-protein kinase</keyword>
<keyword evidence="2" id="KW-0808">Transferase</keyword>
<feature type="region of interest" description="Disordered" evidence="1">
    <location>
        <begin position="390"/>
        <end position="417"/>
    </location>
</feature>
<organism evidence="2">
    <name type="scientific">Mimivirus AB-566-O17</name>
    <dbReference type="NCBI Taxonomy" id="1988039"/>
    <lineage>
        <taxon>Viruses</taxon>
        <taxon>Varidnaviria</taxon>
        <taxon>Bamfordvirae</taxon>
        <taxon>Nucleocytoviricota</taxon>
        <taxon>Megaviricetes</taxon>
        <taxon>Imitervirales</taxon>
        <taxon>Mimiviridae</taxon>
        <taxon>Megamimivirinae</taxon>
        <taxon>Mimivirus</taxon>
    </lineage>
</organism>
<gene>
    <name evidence="2" type="ORF">SAGO17_0099</name>
</gene>
<protein>
    <submittedName>
        <fullName evidence="2">Putative serine/threonine protein kinase</fullName>
    </submittedName>
</protein>
<dbReference type="PANTHER" id="PTHR24419:SF18">
    <property type="entry name" value="SERINE_THREONINE-PROTEIN KINASE HASPIN"/>
    <property type="match status" value="1"/>
</dbReference>
<dbReference type="Gene3D" id="1.10.510.10">
    <property type="entry name" value="Transferase(Phosphotransferase) domain 1"/>
    <property type="match status" value="1"/>
</dbReference>
<dbReference type="SUPFAM" id="SSF56112">
    <property type="entry name" value="Protein kinase-like (PK-like)"/>
    <property type="match status" value="1"/>
</dbReference>
<dbReference type="GO" id="GO:0072354">
    <property type="term" value="F:histone H3T3 kinase activity"/>
    <property type="evidence" value="ECO:0007669"/>
    <property type="project" value="TreeGrafter"/>
</dbReference>